<name>A0ABY5ZPB6_9BACT</name>
<proteinExistence type="predicted"/>
<evidence type="ECO:0000313" key="2">
    <source>
        <dbReference type="Proteomes" id="UP001060414"/>
    </source>
</evidence>
<organism evidence="1 2">
    <name type="scientific">Geoalkalibacter halelectricus</name>
    <dbReference type="NCBI Taxonomy" id="2847045"/>
    <lineage>
        <taxon>Bacteria</taxon>
        <taxon>Pseudomonadati</taxon>
        <taxon>Thermodesulfobacteriota</taxon>
        <taxon>Desulfuromonadia</taxon>
        <taxon>Desulfuromonadales</taxon>
        <taxon>Geoalkalibacteraceae</taxon>
        <taxon>Geoalkalibacter</taxon>
    </lineage>
</organism>
<dbReference type="EMBL" id="CP092109">
    <property type="protein sequence ID" value="UWZ79071.1"/>
    <property type="molecule type" value="Genomic_DNA"/>
</dbReference>
<dbReference type="Proteomes" id="UP001060414">
    <property type="component" value="Chromosome"/>
</dbReference>
<dbReference type="RefSeq" id="WP_260747426.1">
    <property type="nucleotide sequence ID" value="NZ_CP092109.1"/>
</dbReference>
<protein>
    <recommendedName>
        <fullName evidence="3">AsmA-like C-terminal domain-containing protein</fullName>
    </recommendedName>
</protein>
<gene>
    <name evidence="1" type="ORF">L9S41_15500</name>
</gene>
<evidence type="ECO:0008006" key="3">
    <source>
        <dbReference type="Google" id="ProtNLM"/>
    </source>
</evidence>
<reference evidence="1" key="1">
    <citation type="journal article" date="2022" name="Environ. Microbiol.">
        <title>Geoalkalibacter halelectricus SAP #1 sp. nov. possessing extracellular electron transfer and mineral#reducing capabilities from a haloalkaline environment.</title>
        <authorList>
            <person name="Yadav S."/>
            <person name="Singh R."/>
            <person name="Sundharam S.S."/>
            <person name="Chaudhary S."/>
            <person name="Krishnamurthi S."/>
            <person name="Patil S.A."/>
        </authorList>
    </citation>
    <scope>NUCLEOTIDE SEQUENCE</scope>
    <source>
        <strain evidence="1">SAP-1</strain>
    </source>
</reference>
<evidence type="ECO:0000313" key="1">
    <source>
        <dbReference type="EMBL" id="UWZ79071.1"/>
    </source>
</evidence>
<sequence>MAAGLVLLLVLFASAALVALWQNRTPLLNTYLKPYVEERLGAHLEAQVRIERLELEKHHLRIGGLTLEKPGRYRLFVLGLSLDFSAQRLRRGEIDGLRLFKPELFLDLAGFAAPEEPVSTRFSRPPLNLDLLRIAGGRVEVLVGERLMVARDLELEFRGLPEGDFDLALILDDARLLALRAAGRLDWEDFPEIRVTTLDLDGHSLLPDAPLRVYWPPEGIAAGGEIGLESLDSGRAAQWLRLLGQEPLWLEDLHFFAKDLRLGAEFAQPGVRGNLSLSRVNLSRREHSLSLENLELRGAGDLRDWQAQGGVRVAGEVPVDFILSGSHGYFSGEFQGRLADVGRAPELLEQEISFPVSGGLEARANFVWRDEVLELSGVFSGTEGAHSQNSGAVRLAPLSGHFQANGPLGALAAELAVDLAKEPFMAVRGDGDEIIIQIHRTPLAAASQLAGPSFWPQSLEKTGALEASLRFSLVEGGLQGHGAWSGGDLRVGEVMIESARAESRFDWRGGQLVLSAMAAKASLGGQGVWVPRLAVAGEGRWRDGEFDLVLSDVQAQGIEYISADDMSAVEGGFLQFSGSLSRRDAQPLRASLRGRAQVREVLIHSFYGDFVSLPADFAATLSWNDAEELLIAENLFLALSGVGTLEGEGRWRSSSLRVRGRMEVPRLEEAFGRHLQPLLSPLFPLVGNLELSGAFAADFEGFHDSQGRRVAGRLLPSGLSFSLDGPGLVVDDVGGHIPFALSTRQDGDGETQKGYIAFSQLHAGPLSASATRMNLTTATNRLAFVDPWELDLAGGSVHLEQLRLAWEPQGLYLAGRTRILGIDLEQLTQALDAPLMHGSLAADLGEFEYAGGFLQSQGEARLEVFGGGIRVRNLRAQDIFSSYRSFEADIDLHGLDLAQLTQTFEFGEINGIIDGYIHDLRLFGRVPSAFIAEITTRDRGRRNISVKAINNLAVISQGGLSAVLSRGIYRFIDFYRYRRIGIFCALRNDVFVLRGTARPGSDLYLVEGGLLPPRIDVLAPQSAISFREMLRRLGRIDRAGTR</sequence>
<accession>A0ABY5ZPB6</accession>
<keyword evidence="2" id="KW-1185">Reference proteome</keyword>